<comment type="caution">
    <text evidence="1">The sequence shown here is derived from an EMBL/GenBank/DDBJ whole genome shotgun (WGS) entry which is preliminary data.</text>
</comment>
<keyword evidence="2" id="KW-1185">Reference proteome</keyword>
<gene>
    <name evidence="1" type="ORF">J8F10_24490</name>
</gene>
<dbReference type="EMBL" id="JAGKQQ010000001">
    <property type="protein sequence ID" value="MBP3958420.1"/>
    <property type="molecule type" value="Genomic_DNA"/>
</dbReference>
<sequence>MADLIPFAGERNTLPADPTPLLALARAPLSRRRYFQEFSPEHQEAEVQQHARGLAIAASDIGKSAARIGTALRLLTTEVDRFLEQWPDDAAAEAARLAAIVAAGLDPNTERSLTGCGPEHIQGTAEELRIWQPVLNIVRERLGALELPGITTNQQRQTSERRAA</sequence>
<accession>A0ABS5BXF1</accession>
<dbReference type="RefSeq" id="WP_210658396.1">
    <property type="nucleotide sequence ID" value="NZ_JAGKQQ010000001.1"/>
</dbReference>
<protein>
    <submittedName>
        <fullName evidence="1">Uncharacterized protein</fullName>
    </submittedName>
</protein>
<evidence type="ECO:0000313" key="1">
    <source>
        <dbReference type="EMBL" id="MBP3958420.1"/>
    </source>
</evidence>
<dbReference type="Proteomes" id="UP000676565">
    <property type="component" value="Unassembled WGS sequence"/>
</dbReference>
<organism evidence="1 2">
    <name type="scientific">Gemmata palustris</name>
    <dbReference type="NCBI Taxonomy" id="2822762"/>
    <lineage>
        <taxon>Bacteria</taxon>
        <taxon>Pseudomonadati</taxon>
        <taxon>Planctomycetota</taxon>
        <taxon>Planctomycetia</taxon>
        <taxon>Gemmatales</taxon>
        <taxon>Gemmataceae</taxon>
        <taxon>Gemmata</taxon>
    </lineage>
</organism>
<name>A0ABS5BXF1_9BACT</name>
<reference evidence="1 2" key="1">
    <citation type="submission" date="2021-04" db="EMBL/GenBank/DDBJ databases">
        <authorList>
            <person name="Ivanova A."/>
        </authorList>
    </citation>
    <scope>NUCLEOTIDE SEQUENCE [LARGE SCALE GENOMIC DNA]</scope>
    <source>
        <strain evidence="1 2">G18</strain>
    </source>
</reference>
<evidence type="ECO:0000313" key="2">
    <source>
        <dbReference type="Proteomes" id="UP000676565"/>
    </source>
</evidence>
<proteinExistence type="predicted"/>